<organism evidence="1 2">
    <name type="scientific">Liparis tanakae</name>
    <name type="common">Tanaka's snailfish</name>
    <dbReference type="NCBI Taxonomy" id="230148"/>
    <lineage>
        <taxon>Eukaryota</taxon>
        <taxon>Metazoa</taxon>
        <taxon>Chordata</taxon>
        <taxon>Craniata</taxon>
        <taxon>Vertebrata</taxon>
        <taxon>Euteleostomi</taxon>
        <taxon>Actinopterygii</taxon>
        <taxon>Neopterygii</taxon>
        <taxon>Teleostei</taxon>
        <taxon>Neoteleostei</taxon>
        <taxon>Acanthomorphata</taxon>
        <taxon>Eupercaria</taxon>
        <taxon>Perciformes</taxon>
        <taxon>Cottioidei</taxon>
        <taxon>Cottales</taxon>
        <taxon>Liparidae</taxon>
        <taxon>Liparis</taxon>
    </lineage>
</organism>
<protein>
    <submittedName>
        <fullName evidence="1">Uncharacterized protein</fullName>
    </submittedName>
</protein>
<name>A0A4Z2IYF4_9TELE</name>
<sequence>MKTRAGFLEGCGQVMVLRLPFRRPHSWARHSLFWEENWNVPEGDWTHQMQLRIDGVWSISNRNWNNRSFLFPAKEKGDANTNTS</sequence>
<reference evidence="1 2" key="1">
    <citation type="submission" date="2019-03" db="EMBL/GenBank/DDBJ databases">
        <title>First draft genome of Liparis tanakae, snailfish: a comprehensive survey of snailfish specific genes.</title>
        <authorList>
            <person name="Kim W."/>
            <person name="Song I."/>
            <person name="Jeong J.-H."/>
            <person name="Kim D."/>
            <person name="Kim S."/>
            <person name="Ryu S."/>
            <person name="Song J.Y."/>
            <person name="Lee S.K."/>
        </authorList>
    </citation>
    <scope>NUCLEOTIDE SEQUENCE [LARGE SCALE GENOMIC DNA]</scope>
    <source>
        <tissue evidence="1">Muscle</tissue>
    </source>
</reference>
<comment type="caution">
    <text evidence="1">The sequence shown here is derived from an EMBL/GenBank/DDBJ whole genome shotgun (WGS) entry which is preliminary data.</text>
</comment>
<dbReference type="AlphaFoldDB" id="A0A4Z2IYF4"/>
<gene>
    <name evidence="1" type="ORF">EYF80_007443</name>
</gene>
<dbReference type="EMBL" id="SRLO01000040">
    <property type="protein sequence ID" value="TNN82322.1"/>
    <property type="molecule type" value="Genomic_DNA"/>
</dbReference>
<accession>A0A4Z2IYF4</accession>
<keyword evidence="2" id="KW-1185">Reference proteome</keyword>
<evidence type="ECO:0000313" key="1">
    <source>
        <dbReference type="EMBL" id="TNN82322.1"/>
    </source>
</evidence>
<dbReference type="Proteomes" id="UP000314294">
    <property type="component" value="Unassembled WGS sequence"/>
</dbReference>
<proteinExistence type="predicted"/>
<evidence type="ECO:0000313" key="2">
    <source>
        <dbReference type="Proteomes" id="UP000314294"/>
    </source>
</evidence>